<evidence type="ECO:0000256" key="6">
    <source>
        <dbReference type="ARBA" id="ARBA00022729"/>
    </source>
</evidence>
<keyword evidence="5" id="KW-0325">Glycoprotein</keyword>
<dbReference type="AlphaFoldDB" id="A0AAN6M3X5"/>
<comment type="similarity">
    <text evidence="3">Belongs to the RBT5 family.</text>
</comment>
<dbReference type="InterPro" id="IPR008427">
    <property type="entry name" value="Extracellular_membr_CFEM_dom"/>
</dbReference>
<feature type="chain" id="PRO_5042921137" description="CFEM domain-containing protein" evidence="9">
    <location>
        <begin position="19"/>
        <end position="161"/>
    </location>
</feature>
<gene>
    <name evidence="11" type="ORF">GRF29_8g1445855</name>
</gene>
<comment type="caution">
    <text evidence="11">The sequence shown here is derived from an EMBL/GenBank/DDBJ whole genome shotgun (WGS) entry which is preliminary data.</text>
</comment>
<evidence type="ECO:0000256" key="1">
    <source>
        <dbReference type="ARBA" id="ARBA00004589"/>
    </source>
</evidence>
<evidence type="ECO:0000256" key="4">
    <source>
        <dbReference type="ARBA" id="ARBA00022525"/>
    </source>
</evidence>
<name>A0AAN6M3X5_9PLEO</name>
<evidence type="ECO:0000259" key="10">
    <source>
        <dbReference type="Pfam" id="PF05730"/>
    </source>
</evidence>
<keyword evidence="8" id="KW-0449">Lipoprotein</keyword>
<keyword evidence="5" id="KW-0336">GPI-anchor</keyword>
<evidence type="ECO:0000313" key="11">
    <source>
        <dbReference type="EMBL" id="KAK3215899.1"/>
    </source>
</evidence>
<dbReference type="EMBL" id="WVTA01000002">
    <property type="protein sequence ID" value="KAK3215899.1"/>
    <property type="molecule type" value="Genomic_DNA"/>
</dbReference>
<evidence type="ECO:0000256" key="2">
    <source>
        <dbReference type="ARBA" id="ARBA00004613"/>
    </source>
</evidence>
<keyword evidence="6 9" id="KW-0732">Signal</keyword>
<proteinExistence type="inferred from homology"/>
<sequence length="161" mass="17767">MKFSVAALITTVVAIASAQRTYNRTTALAEGQLEKYKCLTTEKWLSNFGIPECLKECTRKANREDGCAYNDFVCHSINYQAYSDLIEPCAFPAAIGGNGTCTLEELNAVRPIVTDSINFFNATLYSAYAERNCRVRLSIAKTLSIVQSEETIVSTKRGLSI</sequence>
<keyword evidence="5" id="KW-0472">Membrane</keyword>
<feature type="domain" description="CFEM" evidence="10">
    <location>
        <begin position="49"/>
        <end position="112"/>
    </location>
</feature>
<evidence type="ECO:0000256" key="7">
    <source>
        <dbReference type="ARBA" id="ARBA00023157"/>
    </source>
</evidence>
<dbReference type="GO" id="GO:0005576">
    <property type="term" value="C:extracellular region"/>
    <property type="evidence" value="ECO:0007669"/>
    <property type="project" value="UniProtKB-SubCell"/>
</dbReference>
<dbReference type="GO" id="GO:0098552">
    <property type="term" value="C:side of membrane"/>
    <property type="evidence" value="ECO:0007669"/>
    <property type="project" value="UniProtKB-KW"/>
</dbReference>
<evidence type="ECO:0000256" key="9">
    <source>
        <dbReference type="SAM" id="SignalP"/>
    </source>
</evidence>
<evidence type="ECO:0000256" key="3">
    <source>
        <dbReference type="ARBA" id="ARBA00010031"/>
    </source>
</evidence>
<evidence type="ECO:0000313" key="12">
    <source>
        <dbReference type="Proteomes" id="UP001280581"/>
    </source>
</evidence>
<dbReference type="Proteomes" id="UP001280581">
    <property type="component" value="Unassembled WGS sequence"/>
</dbReference>
<feature type="signal peptide" evidence="9">
    <location>
        <begin position="1"/>
        <end position="18"/>
    </location>
</feature>
<accession>A0AAN6M3X5</accession>
<organism evidence="11 12">
    <name type="scientific">Pseudopithomyces chartarum</name>
    <dbReference type="NCBI Taxonomy" id="1892770"/>
    <lineage>
        <taxon>Eukaryota</taxon>
        <taxon>Fungi</taxon>
        <taxon>Dikarya</taxon>
        <taxon>Ascomycota</taxon>
        <taxon>Pezizomycotina</taxon>
        <taxon>Dothideomycetes</taxon>
        <taxon>Pleosporomycetidae</taxon>
        <taxon>Pleosporales</taxon>
        <taxon>Massarineae</taxon>
        <taxon>Didymosphaeriaceae</taxon>
        <taxon>Pseudopithomyces</taxon>
    </lineage>
</organism>
<reference evidence="11 12" key="1">
    <citation type="submission" date="2021-02" db="EMBL/GenBank/DDBJ databases">
        <title>Genome assembly of Pseudopithomyces chartarum.</title>
        <authorList>
            <person name="Jauregui R."/>
            <person name="Singh J."/>
            <person name="Voisey C."/>
        </authorList>
    </citation>
    <scope>NUCLEOTIDE SEQUENCE [LARGE SCALE GENOMIC DNA]</scope>
    <source>
        <strain evidence="11 12">AGR01</strain>
    </source>
</reference>
<comment type="subcellular location">
    <subcellularLocation>
        <location evidence="1">Membrane</location>
        <topology evidence="1">Lipid-anchor</topology>
        <topology evidence="1">GPI-anchor</topology>
    </subcellularLocation>
    <subcellularLocation>
        <location evidence="2">Secreted</location>
    </subcellularLocation>
</comment>
<keyword evidence="12" id="KW-1185">Reference proteome</keyword>
<evidence type="ECO:0000256" key="8">
    <source>
        <dbReference type="ARBA" id="ARBA00023288"/>
    </source>
</evidence>
<dbReference type="Pfam" id="PF05730">
    <property type="entry name" value="CFEM"/>
    <property type="match status" value="1"/>
</dbReference>
<keyword evidence="7" id="KW-1015">Disulfide bond</keyword>
<keyword evidence="4" id="KW-0964">Secreted</keyword>
<protein>
    <recommendedName>
        <fullName evidence="10">CFEM domain-containing protein</fullName>
    </recommendedName>
</protein>
<evidence type="ECO:0000256" key="5">
    <source>
        <dbReference type="ARBA" id="ARBA00022622"/>
    </source>
</evidence>